<organism evidence="1 2">
    <name type="scientific">Burkholderia cepacia GG4</name>
    <dbReference type="NCBI Taxonomy" id="1009846"/>
    <lineage>
        <taxon>Bacteria</taxon>
        <taxon>Pseudomonadati</taxon>
        <taxon>Pseudomonadota</taxon>
        <taxon>Betaproteobacteria</taxon>
        <taxon>Burkholderiales</taxon>
        <taxon>Burkholderiaceae</taxon>
        <taxon>Burkholderia</taxon>
        <taxon>Burkholderia cepacia complex</taxon>
    </lineage>
</organism>
<accession>A0A9W3K4A5</accession>
<dbReference type="EMBL" id="CP003775">
    <property type="protein sequence ID" value="AFQ50029.1"/>
    <property type="molecule type" value="Genomic_DNA"/>
</dbReference>
<proteinExistence type="predicted"/>
<name>A0A9W3K4A5_BURCE</name>
<dbReference type="Proteomes" id="UP000032866">
    <property type="component" value="Chromosome 2"/>
</dbReference>
<evidence type="ECO:0000313" key="2">
    <source>
        <dbReference type="Proteomes" id="UP000032866"/>
    </source>
</evidence>
<protein>
    <submittedName>
        <fullName evidence="1">Uncharacterized protein</fullName>
    </submittedName>
</protein>
<reference evidence="1 2" key="1">
    <citation type="journal article" date="2012" name="J. Bacteriol.">
        <title>Complete Genome Sequence of Burkholderia sp. Strain GG4, a Betaproteobacterium That Reduces 3-Oxo-N-Acylhomoserine Lactones and Produces Different N-Acylhomoserine Lactones.</title>
        <authorList>
            <person name="Hong K.W."/>
            <person name="Koh C.L."/>
            <person name="Sam C.K."/>
            <person name="Yin W.F."/>
            <person name="Chan K.G."/>
        </authorList>
    </citation>
    <scope>NUCLEOTIDE SEQUENCE [LARGE SCALE GENOMIC DNA]</scope>
    <source>
        <strain evidence="1 2">GG4</strain>
    </source>
</reference>
<dbReference type="RefSeq" id="WP_014898801.1">
    <property type="nucleotide sequence ID" value="NC_018514.1"/>
</dbReference>
<dbReference type="KEGG" id="bct:GEM_3639"/>
<dbReference type="AlphaFoldDB" id="A0A9W3K4A5"/>
<gene>
    <name evidence="1" type="ORF">GEM_3639</name>
</gene>
<evidence type="ECO:0000313" key="1">
    <source>
        <dbReference type="EMBL" id="AFQ50029.1"/>
    </source>
</evidence>
<sequence>MGLIMSSAAMAADNCQVHTAPAQLDYGVQYRRTILAQPASAQGHSLGKRRVSVSVVCKDPVRMAIFLRGEAQNESAFRFGLQGVLSVTVGDANLDGKTVALGSVEHAGQHPSEQAGKVSLHPNKGAVVLEQGVPVTGSRLALQLELDPVIPGASIEGVNSESDWSSSHFLELIPF</sequence>